<dbReference type="CDD" id="cd01949">
    <property type="entry name" value="GGDEF"/>
    <property type="match status" value="1"/>
</dbReference>
<dbReference type="InterPro" id="IPR043128">
    <property type="entry name" value="Rev_trsase/Diguanyl_cyclase"/>
</dbReference>
<dbReference type="CDD" id="cd18773">
    <property type="entry name" value="PDC1_HK_sensor"/>
    <property type="match status" value="1"/>
</dbReference>
<dbReference type="SUPFAM" id="SSF55073">
    <property type="entry name" value="Nucleotide cyclase"/>
    <property type="match status" value="1"/>
</dbReference>
<dbReference type="PANTHER" id="PTHR45138">
    <property type="entry name" value="REGULATORY COMPONENTS OF SENSORY TRANSDUCTION SYSTEM"/>
    <property type="match status" value="1"/>
</dbReference>
<dbReference type="SMART" id="SM00267">
    <property type="entry name" value="GGDEF"/>
    <property type="match status" value="1"/>
</dbReference>
<dbReference type="AlphaFoldDB" id="A0A0S2SGW7"/>
<dbReference type="FunFam" id="3.30.70.270:FF:000001">
    <property type="entry name" value="Diguanylate cyclase domain protein"/>
    <property type="match status" value="1"/>
</dbReference>
<dbReference type="InterPro" id="IPR029151">
    <property type="entry name" value="Sensor-like_sf"/>
</dbReference>
<name>A0A0S2SGW7_9GAMM</name>
<feature type="transmembrane region" description="Helical" evidence="9">
    <location>
        <begin position="12"/>
        <end position="35"/>
    </location>
</feature>
<reference evidence="12" key="1">
    <citation type="submission" date="2015-10" db="EMBL/GenBank/DDBJ databases">
        <title>Complete Genome Sequence of Aeromonas schubertii strain WL1483.</title>
        <authorList>
            <person name="Liu L."/>
        </authorList>
    </citation>
    <scope>NUCLEOTIDE SEQUENCE [LARGE SCALE GENOMIC DNA]</scope>
    <source>
        <strain evidence="12">WL1483</strain>
    </source>
</reference>
<comment type="catalytic activity">
    <reaction evidence="8">
        <text>2 GTP = 3',3'-c-di-GMP + 2 diphosphate</text>
        <dbReference type="Rhea" id="RHEA:24898"/>
        <dbReference type="ChEBI" id="CHEBI:33019"/>
        <dbReference type="ChEBI" id="CHEBI:37565"/>
        <dbReference type="ChEBI" id="CHEBI:58805"/>
        <dbReference type="EC" id="2.7.7.65"/>
    </reaction>
</comment>
<proteinExistence type="predicted"/>
<sequence length="510" mass="57079">MTSSKPRSHAFILRYLVLLAAPLLIISFGLFYLFVINQQNAQLRTLSLLNSTLALQWDNTLRLSRQELTLFGDEIRASKGVFDTEQHAHYLKRWPQLAKIGPVRSLFFASVDGQFRVYPPDPIATPFTASERQWYRDALALPGKQVWGEPYEDLVTHDTTVTLSQAVLNDDGSLLGVIGVDLDLPAWSRRIGKVLERASGAVHQIIDLSHPGIVISAKEIENGTSFSPGWLSRLGPSQEGEFIDQASGDLVAFHILSNNSDWAVVSYYPLRQSYLYQQLLPTTLIWLGMSLAIFILVATIFRQRLEHTITALVQVVRLLRVTPPGEQIVIPHIPGIEELGEEITMISDQMQAETEKAQRDGLTGLYNRRYLDELMIRLHQDNTPYVLAIIDIDNFKQINDTHGHPAGDAVLRRTATLGEELLAGMATLCRFGGEEMVAIFEQSEFAKAEQAMERWRLALSRLEWREPGLSVTFSGGIAEAQGAAPAQLLERADEALYRAKQAGKNRILRG</sequence>
<evidence type="ECO:0000256" key="1">
    <source>
        <dbReference type="ARBA" id="ARBA00001946"/>
    </source>
</evidence>
<evidence type="ECO:0000256" key="3">
    <source>
        <dbReference type="ARBA" id="ARBA00012528"/>
    </source>
</evidence>
<dbReference type="GO" id="GO:1902201">
    <property type="term" value="P:negative regulation of bacterial-type flagellum-dependent cell motility"/>
    <property type="evidence" value="ECO:0007669"/>
    <property type="project" value="TreeGrafter"/>
</dbReference>
<dbReference type="Gene3D" id="3.30.70.270">
    <property type="match status" value="1"/>
</dbReference>
<reference evidence="11 12" key="2">
    <citation type="journal article" date="2016" name="Genome Announc.">
        <title>Complete Genome Sequence of the Highly Virulent Aeromonas schubertii Strain WL1483, Isolated from Diseased Snakehead Fish (Channa argus) in China.</title>
        <authorList>
            <person name="Liu L."/>
            <person name="Li N."/>
            <person name="Zhang D."/>
            <person name="Fu X."/>
            <person name="Shi C."/>
            <person name="Lin Q."/>
            <person name="Hao G."/>
        </authorList>
    </citation>
    <scope>NUCLEOTIDE SEQUENCE [LARGE SCALE GENOMIC DNA]</scope>
    <source>
        <strain evidence="11 12">WL1483</strain>
    </source>
</reference>
<dbReference type="Pfam" id="PF02743">
    <property type="entry name" value="dCache_1"/>
    <property type="match status" value="1"/>
</dbReference>
<dbReference type="Proteomes" id="UP000058114">
    <property type="component" value="Chromosome"/>
</dbReference>
<dbReference type="InterPro" id="IPR000160">
    <property type="entry name" value="GGDEF_dom"/>
</dbReference>
<keyword evidence="4" id="KW-1003">Cell membrane</keyword>
<evidence type="ECO:0000313" key="12">
    <source>
        <dbReference type="Proteomes" id="UP000058114"/>
    </source>
</evidence>
<evidence type="ECO:0000256" key="4">
    <source>
        <dbReference type="ARBA" id="ARBA00022475"/>
    </source>
</evidence>
<evidence type="ECO:0000256" key="2">
    <source>
        <dbReference type="ARBA" id="ARBA00004651"/>
    </source>
</evidence>
<dbReference type="SUPFAM" id="SSF103190">
    <property type="entry name" value="Sensory domain-like"/>
    <property type="match status" value="1"/>
</dbReference>
<comment type="subcellular location">
    <subcellularLocation>
        <location evidence="2">Cell membrane</location>
        <topology evidence="2">Multi-pass membrane protein</topology>
    </subcellularLocation>
</comment>
<dbReference type="GO" id="GO:0005886">
    <property type="term" value="C:plasma membrane"/>
    <property type="evidence" value="ECO:0007669"/>
    <property type="project" value="UniProtKB-SubCell"/>
</dbReference>
<dbReference type="PROSITE" id="PS50887">
    <property type="entry name" value="GGDEF"/>
    <property type="match status" value="1"/>
</dbReference>
<dbReference type="PANTHER" id="PTHR45138:SF9">
    <property type="entry name" value="DIGUANYLATE CYCLASE DGCM-RELATED"/>
    <property type="match status" value="1"/>
</dbReference>
<dbReference type="GO" id="GO:0043709">
    <property type="term" value="P:cell adhesion involved in single-species biofilm formation"/>
    <property type="evidence" value="ECO:0007669"/>
    <property type="project" value="TreeGrafter"/>
</dbReference>
<protein>
    <recommendedName>
        <fullName evidence="3">diguanylate cyclase</fullName>
        <ecNumber evidence="3">2.7.7.65</ecNumber>
    </recommendedName>
</protein>
<dbReference type="RefSeq" id="WP_060583970.1">
    <property type="nucleotide sequence ID" value="NZ_CP013067.1"/>
</dbReference>
<dbReference type="Gene3D" id="3.30.450.20">
    <property type="entry name" value="PAS domain"/>
    <property type="match status" value="1"/>
</dbReference>
<organism evidence="11 12">
    <name type="scientific">Aeromonas schubertii</name>
    <dbReference type="NCBI Taxonomy" id="652"/>
    <lineage>
        <taxon>Bacteria</taxon>
        <taxon>Pseudomonadati</taxon>
        <taxon>Pseudomonadota</taxon>
        <taxon>Gammaproteobacteria</taxon>
        <taxon>Aeromonadales</taxon>
        <taxon>Aeromonadaceae</taxon>
        <taxon>Aeromonas</taxon>
    </lineage>
</organism>
<feature type="domain" description="GGDEF" evidence="10">
    <location>
        <begin position="383"/>
        <end position="510"/>
    </location>
</feature>
<accession>A0A0S2SGW7</accession>
<dbReference type="PATRIC" id="fig|652.5.peg.565"/>
<keyword evidence="6 9" id="KW-1133">Transmembrane helix</keyword>
<comment type="cofactor">
    <cofactor evidence="1">
        <name>Mg(2+)</name>
        <dbReference type="ChEBI" id="CHEBI:18420"/>
    </cofactor>
</comment>
<evidence type="ECO:0000256" key="6">
    <source>
        <dbReference type="ARBA" id="ARBA00022989"/>
    </source>
</evidence>
<dbReference type="InterPro" id="IPR029787">
    <property type="entry name" value="Nucleotide_cyclase"/>
</dbReference>
<gene>
    <name evidence="11" type="ORF">WL1483_1539</name>
</gene>
<evidence type="ECO:0000256" key="7">
    <source>
        <dbReference type="ARBA" id="ARBA00023136"/>
    </source>
</evidence>
<feature type="transmembrane region" description="Helical" evidence="9">
    <location>
        <begin position="279"/>
        <end position="301"/>
    </location>
</feature>
<dbReference type="Pfam" id="PF00990">
    <property type="entry name" value="GGDEF"/>
    <property type="match status" value="1"/>
</dbReference>
<evidence type="ECO:0000256" key="5">
    <source>
        <dbReference type="ARBA" id="ARBA00022692"/>
    </source>
</evidence>
<evidence type="ECO:0000256" key="9">
    <source>
        <dbReference type="SAM" id="Phobius"/>
    </source>
</evidence>
<evidence type="ECO:0000259" key="10">
    <source>
        <dbReference type="PROSITE" id="PS50887"/>
    </source>
</evidence>
<keyword evidence="7 9" id="KW-0472">Membrane</keyword>
<dbReference type="InterPro" id="IPR050469">
    <property type="entry name" value="Diguanylate_Cyclase"/>
</dbReference>
<dbReference type="NCBIfam" id="TIGR00254">
    <property type="entry name" value="GGDEF"/>
    <property type="match status" value="1"/>
</dbReference>
<keyword evidence="5 9" id="KW-0812">Transmembrane</keyword>
<dbReference type="InterPro" id="IPR033479">
    <property type="entry name" value="dCache_1"/>
</dbReference>
<dbReference type="GO" id="GO:0052621">
    <property type="term" value="F:diguanylate cyclase activity"/>
    <property type="evidence" value="ECO:0007669"/>
    <property type="project" value="UniProtKB-EC"/>
</dbReference>
<evidence type="ECO:0000256" key="8">
    <source>
        <dbReference type="ARBA" id="ARBA00034247"/>
    </source>
</evidence>
<dbReference type="KEGG" id="asr:WL1483_1539"/>
<dbReference type="EC" id="2.7.7.65" evidence="3"/>
<evidence type="ECO:0000313" key="11">
    <source>
        <dbReference type="EMBL" id="ALP40958.1"/>
    </source>
</evidence>
<dbReference type="EMBL" id="CP013067">
    <property type="protein sequence ID" value="ALP40958.1"/>
    <property type="molecule type" value="Genomic_DNA"/>
</dbReference>